<proteinExistence type="inferred from homology"/>
<evidence type="ECO:0000313" key="5">
    <source>
        <dbReference type="EMBL" id="CCA66904.1"/>
    </source>
</evidence>
<dbReference type="InterPro" id="IPR016437">
    <property type="entry name" value="MCT-1/Tma20"/>
</dbReference>
<dbReference type="SMART" id="SM00359">
    <property type="entry name" value="PUA"/>
    <property type="match status" value="1"/>
</dbReference>
<dbReference type="AlphaFoldDB" id="G4T6I5"/>
<evidence type="ECO:0000256" key="3">
    <source>
        <dbReference type="PIRNR" id="PIRNR005067"/>
    </source>
</evidence>
<dbReference type="Proteomes" id="UP000007148">
    <property type="component" value="Unassembled WGS sequence"/>
</dbReference>
<dbReference type="FunCoup" id="G4T6I5">
    <property type="interactions" value="225"/>
</dbReference>
<reference evidence="5 6" key="1">
    <citation type="journal article" date="2011" name="PLoS Pathog.">
        <title>Endophytic Life Strategies Decoded by Genome and Transcriptome Analyses of the Mutualistic Root Symbiont Piriformospora indica.</title>
        <authorList>
            <person name="Zuccaro A."/>
            <person name="Lahrmann U."/>
            <person name="Guldener U."/>
            <person name="Langen G."/>
            <person name="Pfiffi S."/>
            <person name="Biedenkopf D."/>
            <person name="Wong P."/>
            <person name="Samans B."/>
            <person name="Grimm C."/>
            <person name="Basiewicz M."/>
            <person name="Murat C."/>
            <person name="Martin F."/>
            <person name="Kogel K.H."/>
        </authorList>
    </citation>
    <scope>NUCLEOTIDE SEQUENCE [LARGE SCALE GENOMIC DNA]</scope>
    <source>
        <strain evidence="5 6">DSM 11827</strain>
    </source>
</reference>
<dbReference type="OMA" id="GVENIHY"/>
<keyword evidence="6" id="KW-1185">Reference proteome</keyword>
<gene>
    <name evidence="5" type="ORF">PIIN_00743</name>
</gene>
<sequence>MFKKFSPSTDIAGQAILKQSAQRTIRANLLDQWKGLTPETLDASIWSKKESLVLVKGRDHLSIYTVQGRPLFFQHFDGPLIPTLRLLHQFPKILPALRVDRGAIRFLLQGANMMAPGFTSKGGWLPDASEAIPAGTVVAIETEGKEHAAAIGITKLSTEDMKAINKGVAVEILCYLGDDLWSLQTI</sequence>
<dbReference type="PANTHER" id="PTHR22798">
    <property type="entry name" value="MCT-1 PROTEIN"/>
    <property type="match status" value="1"/>
</dbReference>
<dbReference type="PIRSF" id="PIRSF005067">
    <property type="entry name" value="Tma_RNA-bind_prd"/>
    <property type="match status" value="1"/>
</dbReference>
<protein>
    <recommendedName>
        <fullName evidence="3">Translation machinery-associated protein 20</fullName>
    </recommendedName>
</protein>
<dbReference type="GO" id="GO:0003723">
    <property type="term" value="F:RNA binding"/>
    <property type="evidence" value="ECO:0007669"/>
    <property type="project" value="InterPro"/>
</dbReference>
<dbReference type="InParanoid" id="G4T6I5"/>
<name>G4T6I5_SERID</name>
<evidence type="ECO:0000313" key="6">
    <source>
        <dbReference type="Proteomes" id="UP000007148"/>
    </source>
</evidence>
<dbReference type="STRING" id="1109443.G4T6I5"/>
<dbReference type="CDD" id="cd21155">
    <property type="entry name" value="PUA_MCTS-1-like"/>
    <property type="match status" value="1"/>
</dbReference>
<dbReference type="OrthoDB" id="10249667at2759"/>
<dbReference type="SUPFAM" id="SSF88697">
    <property type="entry name" value="PUA domain-like"/>
    <property type="match status" value="1"/>
</dbReference>
<comment type="caution">
    <text evidence="5">The sequence shown here is derived from an EMBL/GenBank/DDBJ whole genome shotgun (WGS) entry which is preliminary data.</text>
</comment>
<evidence type="ECO:0000256" key="2">
    <source>
        <dbReference type="ARBA" id="ARBA00022490"/>
    </source>
</evidence>
<dbReference type="PANTHER" id="PTHR22798:SF0">
    <property type="entry name" value="MALIGNANT T-CELL-AMPLIFIED SEQUENCE 1"/>
    <property type="match status" value="1"/>
</dbReference>
<dbReference type="Pfam" id="PF01472">
    <property type="entry name" value="PUA"/>
    <property type="match status" value="1"/>
</dbReference>
<comment type="similarity">
    <text evidence="3">Belongs to the TMA20 family.</text>
</comment>
<evidence type="ECO:0000256" key="1">
    <source>
        <dbReference type="ARBA" id="ARBA00004496"/>
    </source>
</evidence>
<evidence type="ECO:0000259" key="4">
    <source>
        <dbReference type="SMART" id="SM00359"/>
    </source>
</evidence>
<dbReference type="InterPro" id="IPR041366">
    <property type="entry name" value="Pre-PUA"/>
</dbReference>
<dbReference type="HOGENOM" id="CLU_090468_0_1_1"/>
<dbReference type="NCBIfam" id="TIGR00451">
    <property type="entry name" value="unchar_dom_2"/>
    <property type="match status" value="1"/>
</dbReference>
<comment type="function">
    <text evidence="3">Involved in translation.</text>
</comment>
<dbReference type="PROSITE" id="PS50890">
    <property type="entry name" value="PUA"/>
    <property type="match status" value="1"/>
</dbReference>
<dbReference type="Pfam" id="PF17832">
    <property type="entry name" value="Pre-PUA"/>
    <property type="match status" value="1"/>
</dbReference>
<dbReference type="InterPro" id="IPR004521">
    <property type="entry name" value="Uncharacterised_CHP00451"/>
</dbReference>
<keyword evidence="2 3" id="KW-0963">Cytoplasm</keyword>
<dbReference type="EMBL" id="CAFZ01000007">
    <property type="protein sequence ID" value="CCA66904.1"/>
    <property type="molecule type" value="Genomic_DNA"/>
</dbReference>
<feature type="domain" description="PUA" evidence="4">
    <location>
        <begin position="95"/>
        <end position="177"/>
    </location>
</feature>
<dbReference type="InterPro" id="IPR002478">
    <property type="entry name" value="PUA"/>
</dbReference>
<comment type="subcellular location">
    <subcellularLocation>
        <location evidence="1 3">Cytoplasm</location>
    </subcellularLocation>
</comment>
<dbReference type="InterPro" id="IPR015947">
    <property type="entry name" value="PUA-like_sf"/>
</dbReference>
<dbReference type="Gene3D" id="3.10.400.20">
    <property type="match status" value="1"/>
</dbReference>
<dbReference type="eggNOG" id="KOG2523">
    <property type="taxonomic scope" value="Eukaryota"/>
</dbReference>
<dbReference type="GO" id="GO:0005737">
    <property type="term" value="C:cytoplasm"/>
    <property type="evidence" value="ECO:0007669"/>
    <property type="project" value="UniProtKB-SubCell"/>
</dbReference>
<dbReference type="CDD" id="cd11609">
    <property type="entry name" value="MCT1_N"/>
    <property type="match status" value="1"/>
</dbReference>
<dbReference type="GO" id="GO:0001731">
    <property type="term" value="P:formation of translation preinitiation complex"/>
    <property type="evidence" value="ECO:0007669"/>
    <property type="project" value="TreeGrafter"/>
</dbReference>
<accession>G4T6I5</accession>
<organism evidence="5 6">
    <name type="scientific">Serendipita indica (strain DSM 11827)</name>
    <name type="common">Root endophyte fungus</name>
    <name type="synonym">Piriformospora indica</name>
    <dbReference type="NCBI Taxonomy" id="1109443"/>
    <lineage>
        <taxon>Eukaryota</taxon>
        <taxon>Fungi</taxon>
        <taxon>Dikarya</taxon>
        <taxon>Basidiomycota</taxon>
        <taxon>Agaricomycotina</taxon>
        <taxon>Agaricomycetes</taxon>
        <taxon>Sebacinales</taxon>
        <taxon>Serendipitaceae</taxon>
        <taxon>Serendipita</taxon>
    </lineage>
</organism>